<evidence type="ECO:0000313" key="3">
    <source>
        <dbReference type="EMBL" id="QTA90391.1"/>
    </source>
</evidence>
<comment type="cofactor">
    <cofactor evidence="1">
        <name>Mg(2+)</name>
        <dbReference type="ChEBI" id="CHEBI:18420"/>
    </cofactor>
</comment>
<comment type="catalytic activity">
    <reaction evidence="1">
        <text>adenylyl-molybdopterin + molybdate = Mo-molybdopterin + AMP + H(+)</text>
        <dbReference type="Rhea" id="RHEA:35047"/>
        <dbReference type="ChEBI" id="CHEBI:15378"/>
        <dbReference type="ChEBI" id="CHEBI:36264"/>
        <dbReference type="ChEBI" id="CHEBI:62727"/>
        <dbReference type="ChEBI" id="CHEBI:71302"/>
        <dbReference type="ChEBI" id="CHEBI:456215"/>
    </reaction>
</comment>
<dbReference type="RefSeq" id="WP_207678615.1">
    <property type="nucleotide sequence ID" value="NZ_CP061800.1"/>
</dbReference>
<evidence type="ECO:0000259" key="2">
    <source>
        <dbReference type="SMART" id="SM00852"/>
    </source>
</evidence>
<evidence type="ECO:0000256" key="1">
    <source>
        <dbReference type="RuleBase" id="RU365090"/>
    </source>
</evidence>
<dbReference type="EMBL" id="CP061800">
    <property type="protein sequence ID" value="QTA90391.1"/>
    <property type="molecule type" value="Genomic_DNA"/>
</dbReference>
<dbReference type="AlphaFoldDB" id="A0A975BRK6"/>
<dbReference type="InterPro" id="IPR001453">
    <property type="entry name" value="MoaB/Mog_dom"/>
</dbReference>
<keyword evidence="1" id="KW-0460">Magnesium</keyword>
<keyword evidence="1" id="KW-0479">Metal-binding</keyword>
<dbReference type="Pfam" id="PF00994">
    <property type="entry name" value="MoCF_biosynth"/>
    <property type="match status" value="1"/>
</dbReference>
<dbReference type="InterPro" id="IPR038987">
    <property type="entry name" value="MoeA-like"/>
</dbReference>
<keyword evidence="1" id="KW-0808">Transferase</keyword>
<protein>
    <recommendedName>
        <fullName evidence="1">Molybdopterin molybdenumtransferase</fullName>
        <ecNumber evidence="1">2.10.1.1</ecNumber>
    </recommendedName>
</protein>
<reference evidence="3" key="1">
    <citation type="journal article" date="2021" name="Microb. Physiol.">
        <title>Proteogenomic Insights into the Physiology of Marine, Sulfate-Reducing, Filamentous Desulfonema limicola and Desulfonema magnum.</title>
        <authorList>
            <person name="Schnaars V."/>
            <person name="Wohlbrand L."/>
            <person name="Scheve S."/>
            <person name="Hinrichs C."/>
            <person name="Reinhardt R."/>
            <person name="Rabus R."/>
        </authorList>
    </citation>
    <scope>NUCLEOTIDE SEQUENCE</scope>
    <source>
        <strain evidence="3">4be13</strain>
    </source>
</reference>
<dbReference type="PANTHER" id="PTHR10192:SF28">
    <property type="entry name" value="MOLYBDOPTERIN MOLYBDENUMTRANSFERASE"/>
    <property type="match status" value="1"/>
</dbReference>
<dbReference type="PANTHER" id="PTHR10192">
    <property type="entry name" value="MOLYBDOPTERIN BIOSYNTHESIS PROTEIN"/>
    <property type="match status" value="1"/>
</dbReference>
<dbReference type="GO" id="GO:0005829">
    <property type="term" value="C:cytosol"/>
    <property type="evidence" value="ECO:0007669"/>
    <property type="project" value="TreeGrafter"/>
</dbReference>
<dbReference type="SUPFAM" id="SSF53218">
    <property type="entry name" value="Molybdenum cofactor biosynthesis proteins"/>
    <property type="match status" value="1"/>
</dbReference>
<feature type="domain" description="MoaB/Mog" evidence="2">
    <location>
        <begin position="174"/>
        <end position="306"/>
    </location>
</feature>
<gene>
    <name evidence="3" type="ORF">dnm_064520</name>
</gene>
<dbReference type="Proteomes" id="UP000663722">
    <property type="component" value="Chromosome"/>
</dbReference>
<keyword evidence="1" id="KW-0500">Molybdenum</keyword>
<dbReference type="EC" id="2.10.1.1" evidence="1"/>
<keyword evidence="1" id="KW-0501">Molybdenum cofactor biosynthesis</keyword>
<keyword evidence="4" id="KW-1185">Reference proteome</keyword>
<dbReference type="KEGG" id="dmm:dnm_064520"/>
<comment type="pathway">
    <text evidence="1">Cofactor biosynthesis; molybdopterin biosynthesis.</text>
</comment>
<dbReference type="SMART" id="SM00852">
    <property type="entry name" value="MoCF_biosynth"/>
    <property type="match status" value="1"/>
</dbReference>
<dbReference type="InterPro" id="IPR036425">
    <property type="entry name" value="MoaB/Mog-like_dom_sf"/>
</dbReference>
<dbReference type="Gene3D" id="3.40.980.10">
    <property type="entry name" value="MoaB/Mog-like domain"/>
    <property type="match status" value="1"/>
</dbReference>
<accession>A0A975BRK6</accession>
<dbReference type="CDD" id="cd03522">
    <property type="entry name" value="MoeA_like"/>
    <property type="match status" value="1"/>
</dbReference>
<organism evidence="3 4">
    <name type="scientific">Desulfonema magnum</name>
    <dbReference type="NCBI Taxonomy" id="45655"/>
    <lineage>
        <taxon>Bacteria</taxon>
        <taxon>Pseudomonadati</taxon>
        <taxon>Thermodesulfobacteriota</taxon>
        <taxon>Desulfobacteria</taxon>
        <taxon>Desulfobacterales</taxon>
        <taxon>Desulfococcaceae</taxon>
        <taxon>Desulfonema</taxon>
    </lineage>
</organism>
<comment type="similarity">
    <text evidence="1">Belongs to the MoeA family.</text>
</comment>
<dbReference type="GO" id="GO:0061599">
    <property type="term" value="F:molybdopterin molybdotransferase activity"/>
    <property type="evidence" value="ECO:0007669"/>
    <property type="project" value="UniProtKB-UniRule"/>
</dbReference>
<evidence type="ECO:0000313" key="4">
    <source>
        <dbReference type="Proteomes" id="UP000663722"/>
    </source>
</evidence>
<dbReference type="GO" id="GO:0006777">
    <property type="term" value="P:Mo-molybdopterin cofactor biosynthetic process"/>
    <property type="evidence" value="ECO:0007669"/>
    <property type="project" value="UniProtKB-UniRule"/>
</dbReference>
<proteinExistence type="inferred from homology"/>
<name>A0A975BRK6_9BACT</name>
<sequence>MKKVKVEDAVGMVLAHDLTRIVPGEFKGPGFKKGHVVRKEDIPELMKMGKNHIFILDLSDTHLHENDAALRIAEAMCGENIRWTEPSEGKSAMISNANGLLKINTHDLLRVNKMDNIIVSTLKNNFPCQKDQTVAATRIIPLTIEREKIENLESMTRETGPIIRILPYRTMKVGAIITGTEVYKGLIKDEFDEFVGYKVREYGSELLKKILVPDDIEAISEAIRELRDLGCDVILTTGGLSVDPDDVTRLGVQQSGADIIVYGSPILPGAMFLYALLDGMPIVGLPACVYYHHITIFDLVFPRVLAGDEITRDKIAELGHGGMCMNCDVCRYPVCPFGK</sequence>
<dbReference type="GO" id="GO:0046872">
    <property type="term" value="F:metal ion binding"/>
    <property type="evidence" value="ECO:0007669"/>
    <property type="project" value="UniProtKB-UniRule"/>
</dbReference>
<comment type="function">
    <text evidence="1">Catalyzes the insertion of molybdate into adenylated molybdopterin with the concomitant release of AMP.</text>
</comment>